<evidence type="ECO:0000313" key="1">
    <source>
        <dbReference type="EMBL" id="TDQ45939.1"/>
    </source>
</evidence>
<dbReference type="RefSeq" id="WP_243742136.1">
    <property type="nucleotide sequence ID" value="NZ_BAABHR010000042.1"/>
</dbReference>
<keyword evidence="2" id="KW-1185">Reference proteome</keyword>
<proteinExistence type="predicted"/>
<comment type="caution">
    <text evidence="1">The sequence shown here is derived from an EMBL/GenBank/DDBJ whole genome shotgun (WGS) entry which is preliminary data.</text>
</comment>
<evidence type="ECO:0008006" key="3">
    <source>
        <dbReference type="Google" id="ProtNLM"/>
    </source>
</evidence>
<evidence type="ECO:0000313" key="2">
    <source>
        <dbReference type="Proteomes" id="UP000295705"/>
    </source>
</evidence>
<organism evidence="1 2">
    <name type="scientific">Actinomycetospora succinea</name>
    <dbReference type="NCBI Taxonomy" id="663603"/>
    <lineage>
        <taxon>Bacteria</taxon>
        <taxon>Bacillati</taxon>
        <taxon>Actinomycetota</taxon>
        <taxon>Actinomycetes</taxon>
        <taxon>Pseudonocardiales</taxon>
        <taxon>Pseudonocardiaceae</taxon>
        <taxon>Actinomycetospora</taxon>
    </lineage>
</organism>
<name>A0A4R6UKD9_9PSEU</name>
<sequence length="52" mass="6012">MAVNHASRATMNSLGLRYARAFHHERDPSRLGAEHGDVEYSTTREQWLNQRS</sequence>
<dbReference type="EMBL" id="SNYO01000019">
    <property type="protein sequence ID" value="TDQ45939.1"/>
    <property type="molecule type" value="Genomic_DNA"/>
</dbReference>
<protein>
    <recommendedName>
        <fullName evidence="3">Acetyltransferase (GNAT) family protein</fullName>
    </recommendedName>
</protein>
<dbReference type="Proteomes" id="UP000295705">
    <property type="component" value="Unassembled WGS sequence"/>
</dbReference>
<accession>A0A4R6UKD9</accession>
<gene>
    <name evidence="1" type="ORF">EV188_1192</name>
</gene>
<reference evidence="1 2" key="1">
    <citation type="submission" date="2019-03" db="EMBL/GenBank/DDBJ databases">
        <title>Genomic Encyclopedia of Type Strains, Phase IV (KMG-IV): sequencing the most valuable type-strain genomes for metagenomic binning, comparative biology and taxonomic classification.</title>
        <authorList>
            <person name="Goeker M."/>
        </authorList>
    </citation>
    <scope>NUCLEOTIDE SEQUENCE [LARGE SCALE GENOMIC DNA]</scope>
    <source>
        <strain evidence="1 2">DSM 45775</strain>
    </source>
</reference>
<dbReference type="AlphaFoldDB" id="A0A4R6UKD9"/>